<accession>A0A7W2TVD9</accession>
<evidence type="ECO:0000256" key="4">
    <source>
        <dbReference type="ARBA" id="ARBA00014213"/>
    </source>
</evidence>
<evidence type="ECO:0000256" key="7">
    <source>
        <dbReference type="ARBA" id="ARBA00022519"/>
    </source>
</evidence>
<evidence type="ECO:0000313" key="13">
    <source>
        <dbReference type="EMBL" id="MBA6412588.1"/>
    </source>
</evidence>
<keyword evidence="5" id="KW-0813">Transport</keyword>
<sequence>MKILRYLTRDILTHMLAVSFVLLVVIFSGRFVKYLAEAAVGDLAADILLPVMFFRLPGFLELIVPLGLFIGILMAYGRLYVESEMVVLSACGVSPSRLAAYTMVSAGLVTLLVALLSLVVTPLGAARSAELLQDPASSQGLQSLAAGRFQTRRHSGIVSYAESVSPDTGIMHSVFLSQRNDSADGGSAMVVTVAEEGEIKMDPESGARYLELRNGYRYEGTPGRLDYRVVQFARFGELIPEPQGGIRTAAAVDGRPTRELLNSELPQDIAALYWRLSLPIMVPIVALIALCLSRTDHRRGRYIKMAPAFLVYLLYLMLLANARSAVEEGESGVLGGFIGVHLLFLALGLGMLHGGNLTARWKYWRRLRAKA</sequence>
<dbReference type="Pfam" id="PF03739">
    <property type="entry name" value="LptF_LptG"/>
    <property type="match status" value="1"/>
</dbReference>
<feature type="transmembrane region" description="Helical" evidence="12">
    <location>
        <begin position="332"/>
        <end position="352"/>
    </location>
</feature>
<dbReference type="AlphaFoldDB" id="A0A7W2TVD9"/>
<evidence type="ECO:0000256" key="8">
    <source>
        <dbReference type="ARBA" id="ARBA00022692"/>
    </source>
</evidence>
<comment type="caution">
    <text evidence="13">The sequence shown here is derived from an EMBL/GenBank/DDBJ whole genome shotgun (WGS) entry which is preliminary data.</text>
</comment>
<feature type="transmembrane region" description="Helical" evidence="12">
    <location>
        <begin position="305"/>
        <end position="326"/>
    </location>
</feature>
<organism evidence="13 14">
    <name type="scientific">Sediminihaliea albiluteola</name>
    <dbReference type="NCBI Taxonomy" id="2758564"/>
    <lineage>
        <taxon>Bacteria</taxon>
        <taxon>Pseudomonadati</taxon>
        <taxon>Pseudomonadota</taxon>
        <taxon>Gammaproteobacteria</taxon>
        <taxon>Cellvibrionales</taxon>
        <taxon>Halieaceae</taxon>
        <taxon>Sediminihaliea</taxon>
    </lineage>
</organism>
<keyword evidence="9 12" id="KW-1133">Transmembrane helix</keyword>
<feature type="transmembrane region" description="Helical" evidence="12">
    <location>
        <begin position="52"/>
        <end position="77"/>
    </location>
</feature>
<comment type="subcellular location">
    <subcellularLocation>
        <location evidence="2">Cell inner membrane</location>
        <topology evidence="2">Multi-pass membrane protein</topology>
    </subcellularLocation>
</comment>
<dbReference type="PANTHER" id="PTHR33529:SF7">
    <property type="entry name" value="LIPOPOLYSACCHARIDE EXPORT SYSTEM PERMEASE PROTEIN LPTF"/>
    <property type="match status" value="1"/>
</dbReference>
<dbReference type="GO" id="GO:0043190">
    <property type="term" value="C:ATP-binding cassette (ABC) transporter complex"/>
    <property type="evidence" value="ECO:0007669"/>
    <property type="project" value="InterPro"/>
</dbReference>
<evidence type="ECO:0000256" key="9">
    <source>
        <dbReference type="ARBA" id="ARBA00022989"/>
    </source>
</evidence>
<dbReference type="Proteomes" id="UP000539350">
    <property type="component" value="Unassembled WGS sequence"/>
</dbReference>
<comment type="function">
    <text evidence="1">Part of the ABC transporter complex LptBFG involved in the translocation of lipopolysaccharide (LPS) from the inner membrane to the outer membrane.</text>
</comment>
<reference evidence="13 14" key="1">
    <citation type="submission" date="2020-07" db="EMBL/GenBank/DDBJ databases">
        <title>Halieaceae bacterium, F7430, whole genome shotgun sequencing project.</title>
        <authorList>
            <person name="Jiang S."/>
            <person name="Liu Z.W."/>
            <person name="Du Z.J."/>
        </authorList>
    </citation>
    <scope>NUCLEOTIDE SEQUENCE [LARGE SCALE GENOMIC DNA]</scope>
    <source>
        <strain evidence="13 14">F7430</strain>
    </source>
</reference>
<keyword evidence="8 12" id="KW-0812">Transmembrane</keyword>
<comment type="subunit">
    <text evidence="11">Component of the lipopolysaccharide transport and assembly complex. The LptBFG transporter is composed of two ATP-binding proteins (LptB) and two transmembrane proteins (LptF and LptG).</text>
</comment>
<dbReference type="EMBL" id="JACFXU010000013">
    <property type="protein sequence ID" value="MBA6412588.1"/>
    <property type="molecule type" value="Genomic_DNA"/>
</dbReference>
<gene>
    <name evidence="13" type="primary">lptF</name>
    <name evidence="13" type="ORF">H2508_05630</name>
</gene>
<feature type="transmembrane region" description="Helical" evidence="12">
    <location>
        <begin position="272"/>
        <end position="293"/>
    </location>
</feature>
<feature type="transmembrane region" description="Helical" evidence="12">
    <location>
        <begin position="98"/>
        <end position="120"/>
    </location>
</feature>
<evidence type="ECO:0000256" key="2">
    <source>
        <dbReference type="ARBA" id="ARBA00004429"/>
    </source>
</evidence>
<dbReference type="InterPro" id="IPR030922">
    <property type="entry name" value="LptF"/>
</dbReference>
<evidence type="ECO:0000256" key="10">
    <source>
        <dbReference type="ARBA" id="ARBA00023136"/>
    </source>
</evidence>
<comment type="similarity">
    <text evidence="3">Belongs to the LptF/LptG family.</text>
</comment>
<dbReference type="RefSeq" id="WP_182169878.1">
    <property type="nucleotide sequence ID" value="NZ_JACFXU010000013.1"/>
</dbReference>
<name>A0A7W2TVD9_9GAMM</name>
<dbReference type="PANTHER" id="PTHR33529">
    <property type="entry name" value="SLR0882 PROTEIN-RELATED"/>
    <property type="match status" value="1"/>
</dbReference>
<dbReference type="GO" id="GO:0055085">
    <property type="term" value="P:transmembrane transport"/>
    <property type="evidence" value="ECO:0007669"/>
    <property type="project" value="InterPro"/>
</dbReference>
<evidence type="ECO:0000256" key="6">
    <source>
        <dbReference type="ARBA" id="ARBA00022475"/>
    </source>
</evidence>
<protein>
    <recommendedName>
        <fullName evidence="4">Lipopolysaccharide export system permease protein LptF</fullName>
    </recommendedName>
</protein>
<keyword evidence="7" id="KW-0997">Cell inner membrane</keyword>
<evidence type="ECO:0000256" key="11">
    <source>
        <dbReference type="ARBA" id="ARBA00026081"/>
    </source>
</evidence>
<evidence type="ECO:0000256" key="12">
    <source>
        <dbReference type="SAM" id="Phobius"/>
    </source>
</evidence>
<evidence type="ECO:0000256" key="5">
    <source>
        <dbReference type="ARBA" id="ARBA00022448"/>
    </source>
</evidence>
<keyword evidence="10 12" id="KW-0472">Membrane</keyword>
<evidence type="ECO:0000313" key="14">
    <source>
        <dbReference type="Proteomes" id="UP000539350"/>
    </source>
</evidence>
<evidence type="ECO:0000256" key="1">
    <source>
        <dbReference type="ARBA" id="ARBA00002265"/>
    </source>
</evidence>
<feature type="transmembrane region" description="Helical" evidence="12">
    <location>
        <begin position="12"/>
        <end position="32"/>
    </location>
</feature>
<proteinExistence type="inferred from homology"/>
<keyword evidence="14" id="KW-1185">Reference proteome</keyword>
<dbReference type="InterPro" id="IPR005495">
    <property type="entry name" value="LptG/LptF_permease"/>
</dbReference>
<dbReference type="NCBIfam" id="TIGR04407">
    <property type="entry name" value="LptF_YjgP"/>
    <property type="match status" value="1"/>
</dbReference>
<evidence type="ECO:0000256" key="3">
    <source>
        <dbReference type="ARBA" id="ARBA00007725"/>
    </source>
</evidence>
<keyword evidence="6" id="KW-1003">Cell membrane</keyword>
<dbReference type="GO" id="GO:0015920">
    <property type="term" value="P:lipopolysaccharide transport"/>
    <property type="evidence" value="ECO:0007669"/>
    <property type="project" value="TreeGrafter"/>
</dbReference>